<feature type="domain" description="Anaphase-promoting complex subunit 11 RING-H2 finger" evidence="7">
    <location>
        <begin position="26"/>
        <end position="47"/>
    </location>
</feature>
<keyword evidence="8" id="KW-1185">Reference proteome</keyword>
<keyword evidence="1" id="KW-0479">Metal-binding</keyword>
<reference evidence="9" key="1">
    <citation type="submission" date="2025-08" db="UniProtKB">
        <authorList>
            <consortium name="RefSeq"/>
        </authorList>
    </citation>
    <scope>IDENTIFICATION</scope>
</reference>
<dbReference type="RefSeq" id="XP_021569259.1">
    <property type="nucleotide sequence ID" value="XM_021713584.1"/>
</dbReference>
<evidence type="ECO:0000256" key="2">
    <source>
        <dbReference type="ARBA" id="ARBA00022771"/>
    </source>
</evidence>
<evidence type="ECO:0000313" key="9">
    <source>
        <dbReference type="RefSeq" id="XP_021569259.1"/>
    </source>
</evidence>
<dbReference type="GeneID" id="103262775"/>
<evidence type="ECO:0000256" key="6">
    <source>
        <dbReference type="SAM" id="MobiDB-lite"/>
    </source>
</evidence>
<dbReference type="InterPro" id="IPR051031">
    <property type="entry name" value="RING-box_E3_Ubiquitin_Ligase"/>
</dbReference>
<evidence type="ECO:0000313" key="8">
    <source>
        <dbReference type="Proteomes" id="UP000189704"/>
    </source>
</evidence>
<keyword evidence="5" id="KW-0131">Cell cycle</keyword>
<dbReference type="GO" id="GO:0008270">
    <property type="term" value="F:zinc ion binding"/>
    <property type="evidence" value="ECO:0007669"/>
    <property type="project" value="UniProtKB-KW"/>
</dbReference>
<dbReference type="AlphaFoldDB" id="A0A3Q0DYR8"/>
<sequence length="111" mass="11432">MSGSAAMKVKIKCWNGVATWLWVANDENCGICRMAFNGCCPDCKCPAMTALWCGASAPTVSTCTASSSGCMHNRCSSTAPCAARSGSSRSESPAASTAPGLSPHPHLERTS</sequence>
<dbReference type="Gene3D" id="3.30.40.10">
    <property type="entry name" value="Zinc/RING finger domain, C3HC4 (zinc finger)"/>
    <property type="match status" value="1"/>
</dbReference>
<evidence type="ECO:0000256" key="4">
    <source>
        <dbReference type="ARBA" id="ARBA00022833"/>
    </source>
</evidence>
<dbReference type="CTD" id="51529"/>
<dbReference type="Pfam" id="PF12861">
    <property type="entry name" value="zf-ANAPC11"/>
    <property type="match status" value="1"/>
</dbReference>
<dbReference type="GO" id="GO:0097602">
    <property type="term" value="F:cullin family protein binding"/>
    <property type="evidence" value="ECO:0007669"/>
    <property type="project" value="InterPro"/>
</dbReference>
<dbReference type="Proteomes" id="UP000189704">
    <property type="component" value="Unplaced"/>
</dbReference>
<dbReference type="SUPFAM" id="SSF57850">
    <property type="entry name" value="RING/U-box"/>
    <property type="match status" value="1"/>
</dbReference>
<proteinExistence type="predicted"/>
<keyword evidence="2" id="KW-0863">Zinc-finger</keyword>
<evidence type="ECO:0000256" key="3">
    <source>
        <dbReference type="ARBA" id="ARBA00022786"/>
    </source>
</evidence>
<evidence type="ECO:0000256" key="5">
    <source>
        <dbReference type="ARBA" id="ARBA00023306"/>
    </source>
</evidence>
<name>A0A3Q0DYR8_CARSF</name>
<dbReference type="OrthoDB" id="1681166at2759"/>
<dbReference type="PANTHER" id="PTHR11210">
    <property type="entry name" value="RING BOX"/>
    <property type="match status" value="1"/>
</dbReference>
<dbReference type="GO" id="GO:0031145">
    <property type="term" value="P:anaphase-promoting complex-dependent catabolic process"/>
    <property type="evidence" value="ECO:0007669"/>
    <property type="project" value="InterPro"/>
</dbReference>
<feature type="region of interest" description="Disordered" evidence="6">
    <location>
        <begin position="77"/>
        <end position="111"/>
    </location>
</feature>
<keyword evidence="3" id="KW-0833">Ubl conjugation pathway</keyword>
<keyword evidence="4" id="KW-0862">Zinc</keyword>
<dbReference type="GO" id="GO:0005680">
    <property type="term" value="C:anaphase-promoting complex"/>
    <property type="evidence" value="ECO:0007669"/>
    <property type="project" value="InterPro"/>
</dbReference>
<dbReference type="GO" id="GO:0061630">
    <property type="term" value="F:ubiquitin protein ligase activity"/>
    <property type="evidence" value="ECO:0007669"/>
    <property type="project" value="InterPro"/>
</dbReference>
<accession>A0A3Q0DYR8</accession>
<gene>
    <name evidence="9" type="primary">ANAPC11</name>
</gene>
<feature type="compositionally biased region" description="Low complexity" evidence="6">
    <location>
        <begin position="82"/>
        <end position="99"/>
    </location>
</feature>
<protein>
    <submittedName>
        <fullName evidence="9">Anaphase-promoting complex subunit 11 isoform X3</fullName>
    </submittedName>
</protein>
<dbReference type="InterPro" id="IPR024991">
    <property type="entry name" value="RING-H2_APC11"/>
</dbReference>
<organism evidence="8 9">
    <name type="scientific">Carlito syrichta</name>
    <name type="common">Philippine tarsier</name>
    <name type="synonym">Tarsius syrichta</name>
    <dbReference type="NCBI Taxonomy" id="1868482"/>
    <lineage>
        <taxon>Eukaryota</taxon>
        <taxon>Metazoa</taxon>
        <taxon>Chordata</taxon>
        <taxon>Craniata</taxon>
        <taxon>Vertebrata</taxon>
        <taxon>Euteleostomi</taxon>
        <taxon>Mammalia</taxon>
        <taxon>Eutheria</taxon>
        <taxon>Euarchontoglires</taxon>
        <taxon>Primates</taxon>
        <taxon>Haplorrhini</taxon>
        <taxon>Tarsiiformes</taxon>
        <taxon>Tarsiidae</taxon>
        <taxon>Carlito</taxon>
    </lineage>
</organism>
<evidence type="ECO:0000256" key="1">
    <source>
        <dbReference type="ARBA" id="ARBA00022723"/>
    </source>
</evidence>
<evidence type="ECO:0000259" key="7">
    <source>
        <dbReference type="Pfam" id="PF12861"/>
    </source>
</evidence>
<dbReference type="InterPro" id="IPR013083">
    <property type="entry name" value="Znf_RING/FYVE/PHD"/>
</dbReference>